<protein>
    <submittedName>
        <fullName evidence="10">Uncharacterized protein</fullName>
    </submittedName>
</protein>
<feature type="compositionally biased region" description="Polar residues" evidence="9">
    <location>
        <begin position="163"/>
        <end position="173"/>
    </location>
</feature>
<keyword evidence="8" id="KW-0539">Nucleus</keyword>
<keyword evidence="4" id="KW-0963">Cytoplasm</keyword>
<evidence type="ECO:0000256" key="7">
    <source>
        <dbReference type="ARBA" id="ARBA00023163"/>
    </source>
</evidence>
<evidence type="ECO:0000313" key="10">
    <source>
        <dbReference type="EMBL" id="KAH9830018.1"/>
    </source>
</evidence>
<feature type="compositionally biased region" description="Pro residues" evidence="9">
    <location>
        <begin position="268"/>
        <end position="277"/>
    </location>
</feature>
<dbReference type="InterPro" id="IPR013734">
    <property type="entry name" value="TF_Nrm1/Whi5"/>
</dbReference>
<feature type="region of interest" description="Disordered" evidence="9">
    <location>
        <begin position="139"/>
        <end position="205"/>
    </location>
</feature>
<keyword evidence="6" id="KW-0805">Transcription regulation</keyword>
<evidence type="ECO:0000313" key="11">
    <source>
        <dbReference type="Proteomes" id="UP000814176"/>
    </source>
</evidence>
<feature type="region of interest" description="Disordered" evidence="9">
    <location>
        <begin position="68"/>
        <end position="88"/>
    </location>
</feature>
<dbReference type="RefSeq" id="XP_047773381.1">
    <property type="nucleotide sequence ID" value="XM_047918234.1"/>
</dbReference>
<organism evidence="10 11">
    <name type="scientific">Rhodofomes roseus</name>
    <dbReference type="NCBI Taxonomy" id="34475"/>
    <lineage>
        <taxon>Eukaryota</taxon>
        <taxon>Fungi</taxon>
        <taxon>Dikarya</taxon>
        <taxon>Basidiomycota</taxon>
        <taxon>Agaricomycotina</taxon>
        <taxon>Agaricomycetes</taxon>
        <taxon>Polyporales</taxon>
        <taxon>Rhodofomes</taxon>
    </lineage>
</organism>
<accession>A0ABQ8K054</accession>
<evidence type="ECO:0000256" key="6">
    <source>
        <dbReference type="ARBA" id="ARBA00023015"/>
    </source>
</evidence>
<evidence type="ECO:0000256" key="5">
    <source>
        <dbReference type="ARBA" id="ARBA00022491"/>
    </source>
</evidence>
<evidence type="ECO:0000256" key="3">
    <source>
        <dbReference type="ARBA" id="ARBA00006922"/>
    </source>
</evidence>
<dbReference type="Pfam" id="PF08528">
    <property type="entry name" value="Whi5"/>
    <property type="match status" value="1"/>
</dbReference>
<reference evidence="10 11" key="1">
    <citation type="journal article" date="2021" name="Environ. Microbiol.">
        <title>Gene family expansions and transcriptome signatures uncover fungal adaptations to wood decay.</title>
        <authorList>
            <person name="Hage H."/>
            <person name="Miyauchi S."/>
            <person name="Viragh M."/>
            <person name="Drula E."/>
            <person name="Min B."/>
            <person name="Chaduli D."/>
            <person name="Navarro D."/>
            <person name="Favel A."/>
            <person name="Norest M."/>
            <person name="Lesage-Meessen L."/>
            <person name="Balint B."/>
            <person name="Merenyi Z."/>
            <person name="de Eugenio L."/>
            <person name="Morin E."/>
            <person name="Martinez A.T."/>
            <person name="Baldrian P."/>
            <person name="Stursova M."/>
            <person name="Martinez M.J."/>
            <person name="Novotny C."/>
            <person name="Magnuson J.K."/>
            <person name="Spatafora J.W."/>
            <person name="Maurice S."/>
            <person name="Pangilinan J."/>
            <person name="Andreopoulos W."/>
            <person name="LaButti K."/>
            <person name="Hundley H."/>
            <person name="Na H."/>
            <person name="Kuo A."/>
            <person name="Barry K."/>
            <person name="Lipzen A."/>
            <person name="Henrissat B."/>
            <person name="Riley R."/>
            <person name="Ahrendt S."/>
            <person name="Nagy L.G."/>
            <person name="Grigoriev I.V."/>
            <person name="Martin F."/>
            <person name="Rosso M.N."/>
        </authorList>
    </citation>
    <scope>NUCLEOTIDE SEQUENCE [LARGE SCALE GENOMIC DNA]</scope>
    <source>
        <strain evidence="10 11">CIRM-BRFM 1785</strain>
    </source>
</reference>
<evidence type="ECO:0000256" key="1">
    <source>
        <dbReference type="ARBA" id="ARBA00004123"/>
    </source>
</evidence>
<proteinExistence type="inferred from homology"/>
<feature type="region of interest" description="Disordered" evidence="9">
    <location>
        <begin position="265"/>
        <end position="331"/>
    </location>
</feature>
<dbReference type="EMBL" id="JADCUA010000034">
    <property type="protein sequence ID" value="KAH9830018.1"/>
    <property type="molecule type" value="Genomic_DNA"/>
</dbReference>
<evidence type="ECO:0000256" key="8">
    <source>
        <dbReference type="ARBA" id="ARBA00023242"/>
    </source>
</evidence>
<keyword evidence="5" id="KW-0678">Repressor</keyword>
<gene>
    <name evidence="10" type="ORF">C8Q71DRAFT_386217</name>
</gene>
<feature type="compositionally biased region" description="Low complexity" evidence="9">
    <location>
        <begin position="292"/>
        <end position="309"/>
    </location>
</feature>
<comment type="similarity">
    <text evidence="3">Belongs to the WHI5/NRM1 family.</text>
</comment>
<keyword evidence="11" id="KW-1185">Reference proteome</keyword>
<dbReference type="Proteomes" id="UP000814176">
    <property type="component" value="Unassembled WGS sequence"/>
</dbReference>
<name>A0ABQ8K054_9APHY</name>
<evidence type="ECO:0000256" key="2">
    <source>
        <dbReference type="ARBA" id="ARBA00004496"/>
    </source>
</evidence>
<evidence type="ECO:0000256" key="4">
    <source>
        <dbReference type="ARBA" id="ARBA00022490"/>
    </source>
</evidence>
<comment type="subcellular location">
    <subcellularLocation>
        <location evidence="2">Cytoplasm</location>
    </subcellularLocation>
    <subcellularLocation>
        <location evidence="1">Nucleus</location>
    </subcellularLocation>
</comment>
<dbReference type="GeneID" id="71998966"/>
<keyword evidence="7" id="KW-0804">Transcription</keyword>
<sequence>MTELPPPPQTAVFHIDHKRRKVTPERAKANYLVGQLRLRLQYAKLKVEHGWQRQTLNEVENLYFRHTHKNRPPATPNLGGRRTSGSNGARYTPNMLFPVNEYRPEHNAATEHEVLHKGEVAHFQLVPAIADGVVATEMDEVPPSTEPAETSAAPAISVRRPHSGQSGPDSGTLEQAAASMFSPPPPVTAAHTSSQLNIEGPVPPSSIPMTDATLVPHSNGMMPAHLQHANVPFSMSEPSFYHPGQQGHDPFYAAQTQAFQYEFHYHTPQPPPAPPPSQLQQDFAQSLPPPSHTQLQTPPQHHPSPQSRHTQPDTFRPIAPAAPPSHAPAPANQTLTYDAFWSSHSLSAPSYRNVLFNSPESTAQGMGGHDVHARPGALSLAHGGVPVFAPMPAAGLSDMSAAHAPAQNA</sequence>
<comment type="caution">
    <text evidence="10">The sequence shown here is derived from an EMBL/GenBank/DDBJ whole genome shotgun (WGS) entry which is preliminary data.</text>
</comment>
<evidence type="ECO:0000256" key="9">
    <source>
        <dbReference type="SAM" id="MobiDB-lite"/>
    </source>
</evidence>